<proteinExistence type="predicted"/>
<evidence type="ECO:0000313" key="3">
    <source>
        <dbReference type="Proteomes" id="UP000012073"/>
    </source>
</evidence>
<evidence type="ECO:0000256" key="1">
    <source>
        <dbReference type="SAM" id="MobiDB-lite"/>
    </source>
</evidence>
<feature type="region of interest" description="Disordered" evidence="1">
    <location>
        <begin position="397"/>
        <end position="428"/>
    </location>
</feature>
<keyword evidence="3" id="KW-1185">Reference proteome</keyword>
<dbReference type="OMA" id="IHCKESA"/>
<evidence type="ECO:0000313" key="2">
    <source>
        <dbReference type="EMBL" id="CDF39483.1"/>
    </source>
</evidence>
<feature type="compositionally biased region" description="Polar residues" evidence="1">
    <location>
        <begin position="1"/>
        <end position="17"/>
    </location>
</feature>
<dbReference type="InterPro" id="IPR011989">
    <property type="entry name" value="ARM-like"/>
</dbReference>
<protein>
    <submittedName>
        <fullName evidence="2">Uncharacterized protein</fullName>
    </submittedName>
</protein>
<dbReference type="PANTHER" id="PTHR12697:SF39">
    <property type="entry name" value="SLR1687 PROTEIN"/>
    <property type="match status" value="1"/>
</dbReference>
<dbReference type="Pfam" id="PF13646">
    <property type="entry name" value="HEAT_2"/>
    <property type="match status" value="3"/>
</dbReference>
<sequence>MTTRITIRASSPSTARTTPLLPPIDAASPHQHPSMELPSKFTSGDCTSFPETATSSGMLGFALPVTLTRSSFAHRSGKCRQRGVRTARPRTRIRCVAEPPAEPPTSPDAIRALITSEGKADQQRGLLLVRKLPPAVALELLLLSIQTSTNEFIRSTAAITIGQLQFPDPATASAAVDALVSLLATDTDYSVRSAAAAGMGYVVGLPDDALAALHEALARALIEDSEWQVQLSCLASLGHLKDERAVPILLRWMDSDNDLLVQASIGAMGDIGDLGVVPDLLKVLGSKDMMTRQRLAHSLGQMKDARHEPSVIDALRILSKDQSFAVRDAAKEALTDFGCMEAAKPDSMSDDERLDLEVANLLEGDEGRNVGASASEAMRRRLERSFDKEYVEDPDAFSSVAKRSNTSQDESEDDDREQNIVDPEVAKQSDAEFEDLMNDLKHGEHLDQTMAGIRLRKFDGKRVSKAVLEAGVLDASRFSERVRSLCVTLLARGGELWEVISVLMGDPDQNVRSACCDAIAEIGGGSVGVEACLKAFKTDKHWLVRVSAAIALGSIGKGFPNAEQELMDSLLPGGVEGLESPQDSVVRRHAVTALGFLGSEKCLPVIRALLNGEDSDTAIRYRIAGALRGIHCKESAALVRTLVHDGDNEVSGMAQGTLDALAQYGFS</sequence>
<dbReference type="InterPro" id="IPR004155">
    <property type="entry name" value="PBS_lyase_HEAT"/>
</dbReference>
<dbReference type="AlphaFoldDB" id="R7QP05"/>
<dbReference type="Proteomes" id="UP000012073">
    <property type="component" value="Unassembled WGS sequence"/>
</dbReference>
<feature type="region of interest" description="Disordered" evidence="1">
    <location>
        <begin position="1"/>
        <end position="36"/>
    </location>
</feature>
<name>R7QP05_CHOCR</name>
<dbReference type="PANTHER" id="PTHR12697">
    <property type="entry name" value="PBS LYASE HEAT-LIKE PROTEIN"/>
    <property type="match status" value="1"/>
</dbReference>
<dbReference type="InterPro" id="IPR016024">
    <property type="entry name" value="ARM-type_fold"/>
</dbReference>
<dbReference type="GeneID" id="17327113"/>
<dbReference type="KEGG" id="ccp:CHC_T00000308001"/>
<dbReference type="GO" id="GO:0016491">
    <property type="term" value="F:oxidoreductase activity"/>
    <property type="evidence" value="ECO:0007669"/>
    <property type="project" value="TreeGrafter"/>
</dbReference>
<gene>
    <name evidence="2" type="ORF">CHC_T00000308001</name>
</gene>
<dbReference type="SUPFAM" id="SSF48371">
    <property type="entry name" value="ARM repeat"/>
    <property type="match status" value="1"/>
</dbReference>
<dbReference type="Gramene" id="CDF39483">
    <property type="protein sequence ID" value="CDF39483"/>
    <property type="gene ID" value="CHC_T00000308001"/>
</dbReference>
<dbReference type="OrthoDB" id="3261at2759"/>
<dbReference type="Gene3D" id="1.25.10.10">
    <property type="entry name" value="Leucine-rich Repeat Variant"/>
    <property type="match status" value="3"/>
</dbReference>
<dbReference type="SMART" id="SM00567">
    <property type="entry name" value="EZ_HEAT"/>
    <property type="match status" value="7"/>
</dbReference>
<organism evidence="2 3">
    <name type="scientific">Chondrus crispus</name>
    <name type="common">Carrageen Irish moss</name>
    <name type="synonym">Polymorpha crispa</name>
    <dbReference type="NCBI Taxonomy" id="2769"/>
    <lineage>
        <taxon>Eukaryota</taxon>
        <taxon>Rhodophyta</taxon>
        <taxon>Florideophyceae</taxon>
        <taxon>Rhodymeniophycidae</taxon>
        <taxon>Gigartinales</taxon>
        <taxon>Gigartinaceae</taxon>
        <taxon>Chondrus</taxon>
    </lineage>
</organism>
<dbReference type="RefSeq" id="XP_005719394.1">
    <property type="nucleotide sequence ID" value="XM_005719337.1"/>
</dbReference>
<reference evidence="3" key="1">
    <citation type="journal article" date="2013" name="Proc. Natl. Acad. Sci. U.S.A.">
        <title>Genome structure and metabolic features in the red seaweed Chondrus crispus shed light on evolution of the Archaeplastida.</title>
        <authorList>
            <person name="Collen J."/>
            <person name="Porcel B."/>
            <person name="Carre W."/>
            <person name="Ball S.G."/>
            <person name="Chaparro C."/>
            <person name="Tonon T."/>
            <person name="Barbeyron T."/>
            <person name="Michel G."/>
            <person name="Noel B."/>
            <person name="Valentin K."/>
            <person name="Elias M."/>
            <person name="Artiguenave F."/>
            <person name="Arun A."/>
            <person name="Aury J.M."/>
            <person name="Barbosa-Neto J.F."/>
            <person name="Bothwell J.H."/>
            <person name="Bouget F.Y."/>
            <person name="Brillet L."/>
            <person name="Cabello-Hurtado F."/>
            <person name="Capella-Gutierrez S."/>
            <person name="Charrier B."/>
            <person name="Cladiere L."/>
            <person name="Cock J.M."/>
            <person name="Coelho S.M."/>
            <person name="Colleoni C."/>
            <person name="Czjzek M."/>
            <person name="Da Silva C."/>
            <person name="Delage L."/>
            <person name="Denoeud F."/>
            <person name="Deschamps P."/>
            <person name="Dittami S.M."/>
            <person name="Gabaldon T."/>
            <person name="Gachon C.M."/>
            <person name="Groisillier A."/>
            <person name="Herve C."/>
            <person name="Jabbari K."/>
            <person name="Katinka M."/>
            <person name="Kloareg B."/>
            <person name="Kowalczyk N."/>
            <person name="Labadie K."/>
            <person name="Leblanc C."/>
            <person name="Lopez P.J."/>
            <person name="McLachlan D.H."/>
            <person name="Meslet-Cladiere L."/>
            <person name="Moustafa A."/>
            <person name="Nehr Z."/>
            <person name="Nyvall Collen P."/>
            <person name="Panaud O."/>
            <person name="Partensky F."/>
            <person name="Poulain J."/>
            <person name="Rensing S.A."/>
            <person name="Rousvoal S."/>
            <person name="Samson G."/>
            <person name="Symeonidi A."/>
            <person name="Weissenbach J."/>
            <person name="Zambounis A."/>
            <person name="Wincker P."/>
            <person name="Boyen C."/>
        </authorList>
    </citation>
    <scope>NUCLEOTIDE SEQUENCE [LARGE SCALE GENOMIC DNA]</scope>
    <source>
        <strain evidence="3">cv. Stackhouse</strain>
    </source>
</reference>
<accession>R7QP05</accession>
<dbReference type="EMBL" id="HG002044">
    <property type="protein sequence ID" value="CDF39483.1"/>
    <property type="molecule type" value="Genomic_DNA"/>
</dbReference>